<dbReference type="InterPro" id="IPR027417">
    <property type="entry name" value="P-loop_NTPase"/>
</dbReference>
<dbReference type="PANTHER" id="PTHR30258">
    <property type="entry name" value="TYPE II SECRETION SYSTEM PROTEIN GSPE-RELATED"/>
    <property type="match status" value="1"/>
</dbReference>
<dbReference type="CDD" id="cd01129">
    <property type="entry name" value="PulE-GspE-like"/>
    <property type="match status" value="1"/>
</dbReference>
<dbReference type="GO" id="GO:0005886">
    <property type="term" value="C:plasma membrane"/>
    <property type="evidence" value="ECO:0007669"/>
    <property type="project" value="TreeGrafter"/>
</dbReference>
<evidence type="ECO:0000256" key="2">
    <source>
        <dbReference type="ARBA" id="ARBA00022741"/>
    </source>
</evidence>
<dbReference type="Gene3D" id="3.30.450.90">
    <property type="match status" value="1"/>
</dbReference>
<dbReference type="PROSITE" id="PS00662">
    <property type="entry name" value="T2SP_E"/>
    <property type="match status" value="1"/>
</dbReference>
<evidence type="ECO:0000256" key="3">
    <source>
        <dbReference type="ARBA" id="ARBA00022840"/>
    </source>
</evidence>
<dbReference type="Pfam" id="PF00437">
    <property type="entry name" value="T2SSE"/>
    <property type="match status" value="1"/>
</dbReference>
<organism evidence="5">
    <name type="scientific">Thermodesulfovibrio aggregans</name>
    <dbReference type="NCBI Taxonomy" id="86166"/>
    <lineage>
        <taxon>Bacteria</taxon>
        <taxon>Pseudomonadati</taxon>
        <taxon>Nitrospirota</taxon>
        <taxon>Thermodesulfovibrionia</taxon>
        <taxon>Thermodesulfovibrionales</taxon>
        <taxon>Thermodesulfovibrionaceae</taxon>
        <taxon>Thermodesulfovibrio</taxon>
    </lineage>
</organism>
<dbReference type="Gene3D" id="3.30.300.160">
    <property type="entry name" value="Type II secretion system, protein E, N-terminal domain"/>
    <property type="match status" value="1"/>
</dbReference>
<gene>
    <name evidence="5" type="ORF">ENV75_06080</name>
</gene>
<dbReference type="AlphaFoldDB" id="A0A7C4AK66"/>
<dbReference type="SUPFAM" id="SSF160246">
    <property type="entry name" value="EspE N-terminal domain-like"/>
    <property type="match status" value="1"/>
</dbReference>
<dbReference type="FunFam" id="3.30.300.160:FF:000002">
    <property type="entry name" value="Type II secretion system protein E"/>
    <property type="match status" value="1"/>
</dbReference>
<proteinExistence type="inferred from homology"/>
<evidence type="ECO:0000313" key="5">
    <source>
        <dbReference type="EMBL" id="HGG99993.1"/>
    </source>
</evidence>
<dbReference type="InterPro" id="IPR007831">
    <property type="entry name" value="T2SS_GspE_N"/>
</dbReference>
<dbReference type="GO" id="GO:0005524">
    <property type="term" value="F:ATP binding"/>
    <property type="evidence" value="ECO:0007669"/>
    <property type="project" value="UniProtKB-KW"/>
</dbReference>
<accession>A0A7C4AK66</accession>
<dbReference type="EMBL" id="DTHO01000066">
    <property type="protein sequence ID" value="HGG99993.1"/>
    <property type="molecule type" value="Genomic_DNA"/>
</dbReference>
<dbReference type="Gene3D" id="3.40.50.300">
    <property type="entry name" value="P-loop containing nucleotide triphosphate hydrolases"/>
    <property type="match status" value="1"/>
</dbReference>
<dbReference type="SMART" id="SM00382">
    <property type="entry name" value="AAA"/>
    <property type="match status" value="1"/>
</dbReference>
<dbReference type="InterPro" id="IPR001482">
    <property type="entry name" value="T2SS/T4SS_dom"/>
</dbReference>
<dbReference type="PANTHER" id="PTHR30258:SF1">
    <property type="entry name" value="PROTEIN TRANSPORT PROTEIN HOFB HOMOLOG"/>
    <property type="match status" value="1"/>
</dbReference>
<protein>
    <submittedName>
        <fullName evidence="5">Type II/IV secretion system protein</fullName>
    </submittedName>
</protein>
<name>A0A7C4AK66_9BACT</name>
<keyword evidence="3" id="KW-0067">ATP-binding</keyword>
<dbReference type="InterPro" id="IPR003593">
    <property type="entry name" value="AAA+_ATPase"/>
</dbReference>
<dbReference type="GO" id="GO:0016887">
    <property type="term" value="F:ATP hydrolysis activity"/>
    <property type="evidence" value="ECO:0007669"/>
    <property type="project" value="TreeGrafter"/>
</dbReference>
<dbReference type="SUPFAM" id="SSF52540">
    <property type="entry name" value="P-loop containing nucleoside triphosphate hydrolases"/>
    <property type="match status" value="1"/>
</dbReference>
<feature type="domain" description="Bacterial type II secretion system protein E" evidence="4">
    <location>
        <begin position="367"/>
        <end position="381"/>
    </location>
</feature>
<evidence type="ECO:0000259" key="4">
    <source>
        <dbReference type="PROSITE" id="PS00662"/>
    </source>
</evidence>
<sequence length="546" mass="60906">MRLGDILLEKKLITEEELNIALNVQKITGQVLGKCLTALGFITSSELAEVLAIQQGLEYIDVRNYPLQSELLKVFPKNIAESAKFLPIEETDGVVKIAVTDPSNIVALDKVKSITGKRAKPYLTDEDGFFDTLEKAYYFLENPTEKIIEDAVNITLRSGVTPPERFPQIIDALMAEGIRRGATDIHITINAGVVSIFYRVDGILQEGYFLPKSMHTGVVSRIKILSRLDIAEQRLPQDGSFIFSFIGKKYEIRVSTIPTVEGESVVLRLLFGGSEEFYSLSRLGFSEDLTFKLKELIRKPSGIMLVVGPTGSGKSTTLYALIREVNRLQRSVITIEDPVEYRISFAKQSEVNEKIGYDFSLAGRNFMRHDPDIILLGEIRDEETAKIAIRASITGHLVLSTLHTNDAVSAIPRLFDLQSDRFLLSSSLLAVLSQRLVRKICVFCKESRDLNESEKEIFKIAGLTPERIYYGKGCRMCRNTGYLGRTAIGELMIINEKLRDMIYSGASFNALMNTAIQNGMIPLKIDGLKKVAQGVSTLEEIERVTG</sequence>
<dbReference type="Pfam" id="PF05157">
    <property type="entry name" value="MshEN"/>
    <property type="match status" value="1"/>
</dbReference>
<comment type="similarity">
    <text evidence="1">Belongs to the GSP E family.</text>
</comment>
<dbReference type="InterPro" id="IPR037257">
    <property type="entry name" value="T2SS_E_N_sf"/>
</dbReference>
<comment type="caution">
    <text evidence="5">The sequence shown here is derived from an EMBL/GenBank/DDBJ whole genome shotgun (WGS) entry which is preliminary data.</text>
</comment>
<reference evidence="5" key="1">
    <citation type="journal article" date="2020" name="mSystems">
        <title>Genome- and Community-Level Interaction Insights into Carbon Utilization and Element Cycling Functions of Hydrothermarchaeota in Hydrothermal Sediment.</title>
        <authorList>
            <person name="Zhou Z."/>
            <person name="Liu Y."/>
            <person name="Xu W."/>
            <person name="Pan J."/>
            <person name="Luo Z.H."/>
            <person name="Li M."/>
        </authorList>
    </citation>
    <scope>NUCLEOTIDE SEQUENCE [LARGE SCALE GENOMIC DNA]</scope>
    <source>
        <strain evidence="5">SpSt-788</strain>
    </source>
</reference>
<evidence type="ECO:0000256" key="1">
    <source>
        <dbReference type="ARBA" id="ARBA00006611"/>
    </source>
</evidence>
<keyword evidence="2" id="KW-0547">Nucleotide-binding</keyword>